<organism evidence="1 2">
    <name type="scientific">Streptomyces caledonius</name>
    <dbReference type="NCBI Taxonomy" id="3134107"/>
    <lineage>
        <taxon>Bacteria</taxon>
        <taxon>Bacillati</taxon>
        <taxon>Actinomycetota</taxon>
        <taxon>Actinomycetes</taxon>
        <taxon>Kitasatosporales</taxon>
        <taxon>Streptomycetaceae</taxon>
        <taxon>Streptomyces</taxon>
    </lineage>
</organism>
<protein>
    <submittedName>
        <fullName evidence="1">Uncharacterized protein</fullName>
    </submittedName>
</protein>
<comment type="caution">
    <text evidence="1">The sequence shown here is derived from an EMBL/GenBank/DDBJ whole genome shotgun (WGS) entry which is preliminary data.</text>
</comment>
<gene>
    <name evidence="1" type="ORF">WKI68_26245</name>
</gene>
<sequence>MSILLMNERTGTGATTPEWARCFNAVVGQYVARANVPQLKLVDFAGYLCPRAARAGRRRRAASACTRRATTST</sequence>
<evidence type="ECO:0000313" key="2">
    <source>
        <dbReference type="Proteomes" id="UP001382904"/>
    </source>
</evidence>
<name>A0ABU8U8R9_9ACTN</name>
<dbReference type="EMBL" id="JBBKAM010000002">
    <property type="protein sequence ID" value="MEJ8643926.1"/>
    <property type="molecule type" value="Genomic_DNA"/>
</dbReference>
<evidence type="ECO:0000313" key="1">
    <source>
        <dbReference type="EMBL" id="MEJ8643926.1"/>
    </source>
</evidence>
<reference evidence="1 2" key="1">
    <citation type="submission" date="2024-03" db="EMBL/GenBank/DDBJ databases">
        <title>Novel Streptomyces species of biotechnological and ecological value are a feature of Machair soil.</title>
        <authorList>
            <person name="Prole J.R."/>
            <person name="Goodfellow M."/>
            <person name="Allenby N."/>
            <person name="Ward A.C."/>
        </authorList>
    </citation>
    <scope>NUCLEOTIDE SEQUENCE [LARGE SCALE GENOMIC DNA]</scope>
    <source>
        <strain evidence="1 2">MS1.HAVA.3</strain>
    </source>
</reference>
<accession>A0ABU8U8R9</accession>
<keyword evidence="2" id="KW-1185">Reference proteome</keyword>
<proteinExistence type="predicted"/>
<dbReference type="Proteomes" id="UP001382904">
    <property type="component" value="Unassembled WGS sequence"/>
</dbReference>